<evidence type="ECO:0000313" key="4">
    <source>
        <dbReference type="Proteomes" id="UP000320593"/>
    </source>
</evidence>
<dbReference type="Proteomes" id="UP000320593">
    <property type="component" value="Unassembled WGS sequence"/>
</dbReference>
<feature type="region of interest" description="Disordered" evidence="1">
    <location>
        <begin position="40"/>
        <end position="83"/>
    </location>
</feature>
<feature type="signal peptide" evidence="2">
    <location>
        <begin position="1"/>
        <end position="28"/>
    </location>
</feature>
<dbReference type="AlphaFoldDB" id="A0A562T9T2"/>
<evidence type="ECO:0000256" key="1">
    <source>
        <dbReference type="SAM" id="MobiDB-lite"/>
    </source>
</evidence>
<comment type="caution">
    <text evidence="3">The sequence shown here is derived from an EMBL/GenBank/DDBJ whole genome shotgun (WGS) entry which is preliminary data.</text>
</comment>
<proteinExistence type="predicted"/>
<reference evidence="3 4" key="1">
    <citation type="submission" date="2019-07" db="EMBL/GenBank/DDBJ databases">
        <title>Genomic Encyclopedia of Archaeal and Bacterial Type Strains, Phase II (KMG-II): from individual species to whole genera.</title>
        <authorList>
            <person name="Goeker M."/>
        </authorList>
    </citation>
    <scope>NUCLEOTIDE SEQUENCE [LARGE SCALE GENOMIC DNA]</scope>
    <source>
        <strain evidence="3 4">ATCC BAA-252</strain>
    </source>
</reference>
<name>A0A562T9T2_9HYPH</name>
<evidence type="ECO:0000256" key="2">
    <source>
        <dbReference type="SAM" id="SignalP"/>
    </source>
</evidence>
<protein>
    <submittedName>
        <fullName evidence="3">Uncharacterized protein</fullName>
    </submittedName>
</protein>
<dbReference type="RefSeq" id="WP_145341092.1">
    <property type="nucleotide sequence ID" value="NZ_SMLY01000086.1"/>
</dbReference>
<feature type="compositionally biased region" description="Polar residues" evidence="1">
    <location>
        <begin position="40"/>
        <end position="55"/>
    </location>
</feature>
<keyword evidence="2" id="KW-0732">Signal</keyword>
<evidence type="ECO:0000313" key="3">
    <source>
        <dbReference type="EMBL" id="TWI90043.1"/>
    </source>
</evidence>
<feature type="chain" id="PRO_5022082070" evidence="2">
    <location>
        <begin position="29"/>
        <end position="108"/>
    </location>
</feature>
<feature type="compositionally biased region" description="Low complexity" evidence="1">
    <location>
        <begin position="56"/>
        <end position="67"/>
    </location>
</feature>
<accession>A0A562T9T2</accession>
<dbReference type="EMBL" id="VLLF01000002">
    <property type="protein sequence ID" value="TWI90043.1"/>
    <property type="molecule type" value="Genomic_DNA"/>
</dbReference>
<gene>
    <name evidence="3" type="ORF">JM93_01019</name>
</gene>
<sequence>MNRHLNWRQVLRGLVPAALITVAAAGFAAADASAQTNQLRGLNQGNASSNLPSAEQQLQSNQNRLQSDFSTSRQIDSAERRQNIDTINRLAPLEATGACANAQDCAEE</sequence>
<organism evidence="3 4">
    <name type="scientific">Roseibium hamelinense</name>
    <dbReference type="NCBI Taxonomy" id="150831"/>
    <lineage>
        <taxon>Bacteria</taxon>
        <taxon>Pseudomonadati</taxon>
        <taxon>Pseudomonadota</taxon>
        <taxon>Alphaproteobacteria</taxon>
        <taxon>Hyphomicrobiales</taxon>
        <taxon>Stappiaceae</taxon>
        <taxon>Roseibium</taxon>
    </lineage>
</organism>
<keyword evidence="4" id="KW-1185">Reference proteome</keyword>